<organism evidence="1 2">
    <name type="scientific">Burkholderia vietnamiensis (strain G4 / LMG 22486)</name>
    <name type="common">Burkholderia cepacia (strain R1808)</name>
    <dbReference type="NCBI Taxonomy" id="269482"/>
    <lineage>
        <taxon>Bacteria</taxon>
        <taxon>Pseudomonadati</taxon>
        <taxon>Pseudomonadota</taxon>
        <taxon>Betaproteobacteria</taxon>
        <taxon>Burkholderiales</taxon>
        <taxon>Burkholderiaceae</taxon>
        <taxon>Burkholderia</taxon>
        <taxon>Burkholderia cepacia complex</taxon>
    </lineage>
</organism>
<gene>
    <name evidence="1" type="ordered locus">Bcep1808_6796</name>
</gene>
<dbReference type="AlphaFoldDB" id="A4JTT0"/>
<protein>
    <submittedName>
        <fullName evidence="1">Uncharacterized protein</fullName>
    </submittedName>
</protein>
<geneLocation type="plasmid" evidence="1 2">
    <name>pBVIE01</name>
</geneLocation>
<dbReference type="EMBL" id="CP000617">
    <property type="protein sequence ID" value="ABO59683.1"/>
    <property type="molecule type" value="Genomic_DNA"/>
</dbReference>
<reference evidence="1 2" key="1">
    <citation type="submission" date="2007-03" db="EMBL/GenBank/DDBJ databases">
        <title>Complete sequence of plasmid pBVIE01 of Burkholderia vietnamiensis G4.</title>
        <authorList>
            <consortium name="US DOE Joint Genome Institute"/>
            <person name="Copeland A."/>
            <person name="Lucas S."/>
            <person name="Lapidus A."/>
            <person name="Barry K."/>
            <person name="Detter J.C."/>
            <person name="Glavina del Rio T."/>
            <person name="Hammon N."/>
            <person name="Israni S."/>
            <person name="Dalin E."/>
            <person name="Tice H."/>
            <person name="Pitluck S."/>
            <person name="Chain P."/>
            <person name="Malfatti S."/>
            <person name="Shin M."/>
            <person name="Vergez L."/>
            <person name="Schmutz J."/>
            <person name="Larimer F."/>
            <person name="Land M."/>
            <person name="Hauser L."/>
            <person name="Kyrpides N."/>
            <person name="Tiedje J."/>
            <person name="Richardson P."/>
        </authorList>
    </citation>
    <scope>NUCLEOTIDE SEQUENCE [LARGE SCALE GENOMIC DNA]</scope>
    <source>
        <strain evidence="2">G4 / LMG 22486</strain>
        <plasmid evidence="1 2">pBVIE01</plasmid>
    </source>
</reference>
<dbReference type="HOGENOM" id="CLU_2521322_0_0_4"/>
<name>A4JTT0_BURVG</name>
<accession>A4JTT0</accession>
<proteinExistence type="predicted"/>
<keyword evidence="1" id="KW-0614">Plasmid</keyword>
<evidence type="ECO:0000313" key="1">
    <source>
        <dbReference type="EMBL" id="ABO59683.1"/>
    </source>
</evidence>
<evidence type="ECO:0000313" key="2">
    <source>
        <dbReference type="Proteomes" id="UP000002287"/>
    </source>
</evidence>
<sequence>MALREIESVRAMFHGRAHFCGRQNCETFSSTLSGTFRDARLDWTCLLERDVNDREKRRYSGQRQNNMVVMDQICQQSFREEGGC</sequence>
<dbReference type="KEGG" id="bvi:Bcep1808_6796"/>
<dbReference type="Proteomes" id="UP000002287">
    <property type="component" value="Plasmid pBVIE01"/>
</dbReference>